<dbReference type="AlphaFoldDB" id="A0A9X2HVB1"/>
<evidence type="ECO:0000313" key="3">
    <source>
        <dbReference type="Proteomes" id="UP001139319"/>
    </source>
</evidence>
<name>A0A9X2HVB1_9GAMM</name>
<evidence type="ECO:0000256" key="1">
    <source>
        <dbReference type="SAM" id="SignalP"/>
    </source>
</evidence>
<dbReference type="RefSeq" id="WP_253966592.1">
    <property type="nucleotide sequence ID" value="NZ_JAMFTH010000001.1"/>
</dbReference>
<protein>
    <submittedName>
        <fullName evidence="2">Uncharacterized protein</fullName>
    </submittedName>
</protein>
<feature type="signal peptide" evidence="1">
    <location>
        <begin position="1"/>
        <end position="20"/>
    </location>
</feature>
<dbReference type="EMBL" id="JAMFTH010000001">
    <property type="protein sequence ID" value="MCP8898309.1"/>
    <property type="molecule type" value="Genomic_DNA"/>
</dbReference>
<reference evidence="2" key="2">
    <citation type="submission" date="2023-01" db="EMBL/GenBank/DDBJ databases">
        <title>Gilvimarinus xylanilyticus HB14 isolated from Caulerpa lentillifera aquaculture base in Hainan, China.</title>
        <authorList>
            <person name="Zhang Y.-J."/>
        </authorList>
    </citation>
    <scope>NUCLEOTIDE SEQUENCE</scope>
    <source>
        <strain evidence="2">HB14</strain>
    </source>
</reference>
<proteinExistence type="predicted"/>
<comment type="caution">
    <text evidence="2">The sequence shown here is derived from an EMBL/GenBank/DDBJ whole genome shotgun (WGS) entry which is preliminary data.</text>
</comment>
<sequence length="165" mass="18956">MNRKTCICFIWVLSAPRILACELIAPVVIPPSTLDGDFHYIYPDYQKELENSVRTEKDVAVVKVLNDSLSESKFGQQVAVATLELLHGWGYQSSRYMPYKREESTCGKPQKIISSKWHVAIFRYTDVYALIPYDAVEKQIKSRGKPDYVYSAIGLIRRQRGDHTH</sequence>
<dbReference type="Proteomes" id="UP001139319">
    <property type="component" value="Unassembled WGS sequence"/>
</dbReference>
<feature type="chain" id="PRO_5040928503" evidence="1">
    <location>
        <begin position="21"/>
        <end position="165"/>
    </location>
</feature>
<reference evidence="2" key="1">
    <citation type="submission" date="2022-05" db="EMBL/GenBank/DDBJ databases">
        <authorList>
            <person name="Sun H.-N."/>
        </authorList>
    </citation>
    <scope>NUCLEOTIDE SEQUENCE</scope>
    <source>
        <strain evidence="2">HB14</strain>
    </source>
</reference>
<organism evidence="2 3">
    <name type="scientific">Gilvimarinus xylanilyticus</name>
    <dbReference type="NCBI Taxonomy" id="2944139"/>
    <lineage>
        <taxon>Bacteria</taxon>
        <taxon>Pseudomonadati</taxon>
        <taxon>Pseudomonadota</taxon>
        <taxon>Gammaproteobacteria</taxon>
        <taxon>Cellvibrionales</taxon>
        <taxon>Cellvibrionaceae</taxon>
        <taxon>Gilvimarinus</taxon>
    </lineage>
</organism>
<keyword evidence="3" id="KW-1185">Reference proteome</keyword>
<keyword evidence="1" id="KW-0732">Signal</keyword>
<accession>A0A9X2HVB1</accession>
<gene>
    <name evidence="2" type="ORF">M6D89_03235</name>
</gene>
<evidence type="ECO:0000313" key="2">
    <source>
        <dbReference type="EMBL" id="MCP8898309.1"/>
    </source>
</evidence>